<feature type="chain" id="PRO_5036711268" evidence="1">
    <location>
        <begin position="31"/>
        <end position="95"/>
    </location>
</feature>
<protein>
    <submittedName>
        <fullName evidence="3">Secreted protein</fullName>
    </submittedName>
</protein>
<evidence type="ECO:0000313" key="3">
    <source>
        <dbReference type="WBParaSite" id="ACRNAN_scaffold134.g17361.t1"/>
    </source>
</evidence>
<accession>A0A914CQI9</accession>
<feature type="signal peptide" evidence="1">
    <location>
        <begin position="1"/>
        <end position="30"/>
    </location>
</feature>
<dbReference type="AlphaFoldDB" id="A0A914CQI9"/>
<proteinExistence type="predicted"/>
<evidence type="ECO:0000256" key="1">
    <source>
        <dbReference type="SAM" id="SignalP"/>
    </source>
</evidence>
<organism evidence="2 3">
    <name type="scientific">Acrobeloides nanus</name>
    <dbReference type="NCBI Taxonomy" id="290746"/>
    <lineage>
        <taxon>Eukaryota</taxon>
        <taxon>Metazoa</taxon>
        <taxon>Ecdysozoa</taxon>
        <taxon>Nematoda</taxon>
        <taxon>Chromadorea</taxon>
        <taxon>Rhabditida</taxon>
        <taxon>Tylenchina</taxon>
        <taxon>Cephalobomorpha</taxon>
        <taxon>Cephaloboidea</taxon>
        <taxon>Cephalobidae</taxon>
        <taxon>Acrobeloides</taxon>
    </lineage>
</organism>
<keyword evidence="1" id="KW-0732">Signal</keyword>
<sequence>MRTQAALRYRKKRIVHFLCGICFLFFCEQAEPIRNLSLRIFWKCSTSHAFSRLRYYKFSCGEAFRFALVSERSVHIVQRIREPTNMMVKLSQILI</sequence>
<name>A0A914CQI9_9BILA</name>
<dbReference type="WBParaSite" id="ACRNAN_scaffold134.g17361.t1">
    <property type="protein sequence ID" value="ACRNAN_scaffold134.g17361.t1"/>
    <property type="gene ID" value="ACRNAN_scaffold134.g17361"/>
</dbReference>
<dbReference type="Proteomes" id="UP000887540">
    <property type="component" value="Unplaced"/>
</dbReference>
<evidence type="ECO:0000313" key="2">
    <source>
        <dbReference type="Proteomes" id="UP000887540"/>
    </source>
</evidence>
<reference evidence="3" key="1">
    <citation type="submission" date="2022-11" db="UniProtKB">
        <authorList>
            <consortium name="WormBaseParasite"/>
        </authorList>
    </citation>
    <scope>IDENTIFICATION</scope>
</reference>
<keyword evidence="2" id="KW-1185">Reference proteome</keyword>